<comment type="caution">
    <text evidence="1">The sequence shown here is derived from an EMBL/GenBank/DDBJ whole genome shotgun (WGS) entry which is preliminary data.</text>
</comment>
<dbReference type="PROSITE" id="PS51257">
    <property type="entry name" value="PROKAR_LIPOPROTEIN"/>
    <property type="match status" value="1"/>
</dbReference>
<sequence>MRTGSKTRTALTAGLITLSLAGCGGDLLKQDPTIDQFYTLDSEKLRLCQGLSNSCRDLIPFASALHLIPKIERGYDTDLKGPNYPLSLARLMIDPPNGDYKASPVDENGRYLRLPINEQTDLVWDVLQEAHESIYAD</sequence>
<evidence type="ECO:0000313" key="1">
    <source>
        <dbReference type="EMBL" id="TCK06922.1"/>
    </source>
</evidence>
<name>A0A4R1GR03_9GAMM</name>
<proteinExistence type="predicted"/>
<dbReference type="OrthoDB" id="6119956at2"/>
<keyword evidence="2" id="KW-1185">Reference proteome</keyword>
<reference evidence="1 2" key="1">
    <citation type="submission" date="2019-03" db="EMBL/GenBank/DDBJ databases">
        <title>Genomic Encyclopedia of Archaeal and Bacterial Type Strains, Phase II (KMG-II): from individual species to whole genera.</title>
        <authorList>
            <person name="Goeker M."/>
        </authorList>
    </citation>
    <scope>NUCLEOTIDE SEQUENCE [LARGE SCALE GENOMIC DNA]</scope>
    <source>
        <strain evidence="1 2">DSM 27697</strain>
    </source>
</reference>
<dbReference type="RefSeq" id="WP_132290632.1">
    <property type="nucleotide sequence ID" value="NZ_SMFU01000008.1"/>
</dbReference>
<dbReference type="AlphaFoldDB" id="A0A4R1GR03"/>
<evidence type="ECO:0000313" key="2">
    <source>
        <dbReference type="Proteomes" id="UP000294546"/>
    </source>
</evidence>
<accession>A0A4R1GR03</accession>
<dbReference type="EMBL" id="SMFU01000008">
    <property type="protein sequence ID" value="TCK06922.1"/>
    <property type="molecule type" value="Genomic_DNA"/>
</dbReference>
<dbReference type="Proteomes" id="UP000294546">
    <property type="component" value="Unassembled WGS sequence"/>
</dbReference>
<organism evidence="1 2">
    <name type="scientific">Marinobacterium mangrovicola</name>
    <dbReference type="NCBI Taxonomy" id="1476959"/>
    <lineage>
        <taxon>Bacteria</taxon>
        <taxon>Pseudomonadati</taxon>
        <taxon>Pseudomonadota</taxon>
        <taxon>Gammaproteobacteria</taxon>
        <taxon>Oceanospirillales</taxon>
        <taxon>Oceanospirillaceae</taxon>
        <taxon>Marinobacterium</taxon>
    </lineage>
</organism>
<protein>
    <submittedName>
        <fullName evidence="1">Uncharacterized protein</fullName>
    </submittedName>
</protein>
<gene>
    <name evidence="1" type="ORF">CLV83_1772</name>
</gene>